<dbReference type="Pfam" id="PF08386">
    <property type="entry name" value="Abhydrolase_4"/>
    <property type="match status" value="1"/>
</dbReference>
<dbReference type="PANTHER" id="PTHR43248:SF25">
    <property type="entry name" value="AB HYDROLASE-1 DOMAIN-CONTAINING PROTEIN-RELATED"/>
    <property type="match status" value="1"/>
</dbReference>
<keyword evidence="2" id="KW-0378">Hydrolase</keyword>
<evidence type="ECO:0000259" key="3">
    <source>
        <dbReference type="Pfam" id="PF00561"/>
    </source>
</evidence>
<keyword evidence="6" id="KW-1185">Reference proteome</keyword>
<accession>A0A371DAL6</accession>
<dbReference type="Proteomes" id="UP000256964">
    <property type="component" value="Unassembled WGS sequence"/>
</dbReference>
<organism evidence="5 6">
    <name type="scientific">Lentinus brumalis</name>
    <dbReference type="NCBI Taxonomy" id="2498619"/>
    <lineage>
        <taxon>Eukaryota</taxon>
        <taxon>Fungi</taxon>
        <taxon>Dikarya</taxon>
        <taxon>Basidiomycota</taxon>
        <taxon>Agaricomycotina</taxon>
        <taxon>Agaricomycetes</taxon>
        <taxon>Polyporales</taxon>
        <taxon>Polyporaceae</taxon>
        <taxon>Lentinus</taxon>
    </lineage>
</organism>
<dbReference type="EMBL" id="KZ857404">
    <property type="protein sequence ID" value="RDX49585.1"/>
    <property type="molecule type" value="Genomic_DNA"/>
</dbReference>
<dbReference type="AlphaFoldDB" id="A0A371DAL6"/>
<feature type="domain" description="Peptidase S33 tripeptidyl aminopeptidase-like C-terminal" evidence="4">
    <location>
        <begin position="412"/>
        <end position="514"/>
    </location>
</feature>
<evidence type="ECO:0000313" key="5">
    <source>
        <dbReference type="EMBL" id="RDX49585.1"/>
    </source>
</evidence>
<gene>
    <name evidence="5" type="ORF">OH76DRAFT_1482957</name>
</gene>
<dbReference type="InterPro" id="IPR013595">
    <property type="entry name" value="Pept_S33_TAP-like_C"/>
</dbReference>
<comment type="similarity">
    <text evidence="1">Belongs to the peptidase S33 family.</text>
</comment>
<evidence type="ECO:0000256" key="1">
    <source>
        <dbReference type="ARBA" id="ARBA00010088"/>
    </source>
</evidence>
<dbReference type="OrthoDB" id="425534at2759"/>
<feature type="domain" description="AB hydrolase-1" evidence="3">
    <location>
        <begin position="70"/>
        <end position="259"/>
    </location>
</feature>
<sequence>MAVAIGSHLHSTWSPSPRIEWGPCDASITNDTSLACGFFEVPLDYHDASAGTARLAVVTASATGERRGSLFFNPGGPGLSGIQRLAQNKVALVAMSGGVYDVVSWDLRGVGNLTIPGEIRCFDSLQEYNAFFNGTIEFSGIDELGSFTNSVDIQHLLDQAADMQKKYDEVAKKCLSSSSRRYLKYIGAAAAVRDMVSLADALDGPGAPVNYVGVSYGTLIGSWLINMFPERVGRVVLDSILEPTFFATQEVSTHWVPHQFVLADTVYQGFVTGCALAGPDGCAAASDGDSPADIDAKIQHILKALYEASTSNASTQMTSGQLRNTLYSLMGTPAQWSTFMNEVYSQLAESVNDTSSQKKTALSHPLLKRATTPAPAYSFPAILCADSADEHRTNMTDVFNSVIAATQNVSHMFAAAWPYVPHQCLHWPVRAVERYQGPFDKTPAHPVLISANTYDPVTPLSGAEKLANLLGQNAALVHKDGFGHTMFVEPSSCMTAIYRAYIVNGTLPAKNTVCEIDDNFEVFKGVSTSDIVASLQRTTDTQMKARS</sequence>
<dbReference type="PANTHER" id="PTHR43248">
    <property type="entry name" value="2-SUCCINYL-6-HYDROXY-2,4-CYCLOHEXADIENE-1-CARBOXYLATE SYNTHASE"/>
    <property type="match status" value="1"/>
</dbReference>
<dbReference type="GO" id="GO:0016787">
    <property type="term" value="F:hydrolase activity"/>
    <property type="evidence" value="ECO:0007669"/>
    <property type="project" value="UniProtKB-KW"/>
</dbReference>
<dbReference type="InterPro" id="IPR051601">
    <property type="entry name" value="Serine_prot/Carboxylest_S33"/>
</dbReference>
<evidence type="ECO:0000256" key="2">
    <source>
        <dbReference type="ARBA" id="ARBA00022801"/>
    </source>
</evidence>
<dbReference type="InterPro" id="IPR000073">
    <property type="entry name" value="AB_hydrolase_1"/>
</dbReference>
<dbReference type="STRING" id="139420.A0A371DAL6"/>
<protein>
    <submittedName>
        <fullName evidence="5">Alpha/beta-hydrolase</fullName>
    </submittedName>
</protein>
<reference evidence="5 6" key="1">
    <citation type="journal article" date="2018" name="Biotechnol. Biofuels">
        <title>Integrative visual omics of the white-rot fungus Polyporus brumalis exposes the biotechnological potential of its oxidative enzymes for delignifying raw plant biomass.</title>
        <authorList>
            <person name="Miyauchi S."/>
            <person name="Rancon A."/>
            <person name="Drula E."/>
            <person name="Hage H."/>
            <person name="Chaduli D."/>
            <person name="Favel A."/>
            <person name="Grisel S."/>
            <person name="Henrissat B."/>
            <person name="Herpoel-Gimbert I."/>
            <person name="Ruiz-Duenas F.J."/>
            <person name="Chevret D."/>
            <person name="Hainaut M."/>
            <person name="Lin J."/>
            <person name="Wang M."/>
            <person name="Pangilinan J."/>
            <person name="Lipzen A."/>
            <person name="Lesage-Meessen L."/>
            <person name="Navarro D."/>
            <person name="Riley R."/>
            <person name="Grigoriev I.V."/>
            <person name="Zhou S."/>
            <person name="Raouche S."/>
            <person name="Rosso M.N."/>
        </authorList>
    </citation>
    <scope>NUCLEOTIDE SEQUENCE [LARGE SCALE GENOMIC DNA]</scope>
    <source>
        <strain evidence="5 6">BRFM 1820</strain>
    </source>
</reference>
<name>A0A371DAL6_9APHY</name>
<proteinExistence type="inferred from homology"/>
<evidence type="ECO:0000259" key="4">
    <source>
        <dbReference type="Pfam" id="PF08386"/>
    </source>
</evidence>
<dbReference type="SUPFAM" id="SSF53474">
    <property type="entry name" value="alpha/beta-Hydrolases"/>
    <property type="match status" value="1"/>
</dbReference>
<evidence type="ECO:0000313" key="6">
    <source>
        <dbReference type="Proteomes" id="UP000256964"/>
    </source>
</evidence>
<dbReference type="Pfam" id="PF00561">
    <property type="entry name" value="Abhydrolase_1"/>
    <property type="match status" value="1"/>
</dbReference>
<dbReference type="Gene3D" id="3.40.50.1820">
    <property type="entry name" value="alpha/beta hydrolase"/>
    <property type="match status" value="1"/>
</dbReference>
<dbReference type="InterPro" id="IPR029058">
    <property type="entry name" value="AB_hydrolase_fold"/>
</dbReference>